<evidence type="ECO:0000313" key="2">
    <source>
        <dbReference type="Proteomes" id="UP000887569"/>
    </source>
</evidence>
<dbReference type="Proteomes" id="UP000887569">
    <property type="component" value="Unplaced"/>
</dbReference>
<keyword evidence="1" id="KW-0472">Membrane</keyword>
<dbReference type="AlphaFoldDB" id="A0A915AXH8"/>
<keyword evidence="1" id="KW-1133">Transmembrane helix</keyword>
<protein>
    <submittedName>
        <fullName evidence="3">Serine/threonine-protein phosphatase</fullName>
    </submittedName>
</protein>
<reference evidence="3" key="1">
    <citation type="submission" date="2022-11" db="UniProtKB">
        <authorList>
            <consortium name="WormBaseParasite"/>
        </authorList>
    </citation>
    <scope>IDENTIFICATION</scope>
</reference>
<keyword evidence="2" id="KW-1185">Reference proteome</keyword>
<feature type="transmembrane region" description="Helical" evidence="1">
    <location>
        <begin position="85"/>
        <end position="108"/>
    </location>
</feature>
<feature type="transmembrane region" description="Helical" evidence="1">
    <location>
        <begin position="120"/>
        <end position="140"/>
    </location>
</feature>
<feature type="transmembrane region" description="Helical" evidence="1">
    <location>
        <begin position="41"/>
        <end position="65"/>
    </location>
</feature>
<sequence>MKSSSKRLATLKSSAKPSSTVSPLFRCSSFSSKPAFFMSEIATAIFPLSAISSSVVLMICSDAFANGLSGESKASSVFSPETERVLFLFLCKSFFSVLFSCSSCFCFCASLFSSLMRVPLYSIMMTCLYTVFSPSSFVFVSSS</sequence>
<evidence type="ECO:0000256" key="1">
    <source>
        <dbReference type="SAM" id="Phobius"/>
    </source>
</evidence>
<accession>A0A915AXH8</accession>
<keyword evidence="1" id="KW-0812">Transmembrane</keyword>
<organism evidence="2 3">
    <name type="scientific">Parascaris univalens</name>
    <name type="common">Nematode worm</name>
    <dbReference type="NCBI Taxonomy" id="6257"/>
    <lineage>
        <taxon>Eukaryota</taxon>
        <taxon>Metazoa</taxon>
        <taxon>Ecdysozoa</taxon>
        <taxon>Nematoda</taxon>
        <taxon>Chromadorea</taxon>
        <taxon>Rhabditida</taxon>
        <taxon>Spirurina</taxon>
        <taxon>Ascaridomorpha</taxon>
        <taxon>Ascaridoidea</taxon>
        <taxon>Ascarididae</taxon>
        <taxon>Parascaris</taxon>
    </lineage>
</organism>
<proteinExistence type="predicted"/>
<dbReference type="WBParaSite" id="PgR017X_g124_t01">
    <property type="protein sequence ID" value="PgR017X_g124_t01"/>
    <property type="gene ID" value="PgR017X_g124"/>
</dbReference>
<name>A0A915AXH8_PARUN</name>
<evidence type="ECO:0000313" key="3">
    <source>
        <dbReference type="WBParaSite" id="PgR017X_g124_t01"/>
    </source>
</evidence>